<accession>A0A7Z8K0G4</accession>
<name>A0A7Z8K0G4_9CELL</name>
<dbReference type="RefSeq" id="WP_154728742.1">
    <property type="nucleotide sequence ID" value="NZ_SZYE01000027.1"/>
</dbReference>
<dbReference type="AlphaFoldDB" id="A0A7Z8K0G4"/>
<evidence type="ECO:0008006" key="3">
    <source>
        <dbReference type="Google" id="ProtNLM"/>
    </source>
</evidence>
<organism evidence="1 2">
    <name type="scientific">Cellulomonas hominis</name>
    <dbReference type="NCBI Taxonomy" id="156981"/>
    <lineage>
        <taxon>Bacteria</taxon>
        <taxon>Bacillati</taxon>
        <taxon>Actinomycetota</taxon>
        <taxon>Actinomycetes</taxon>
        <taxon>Micrococcales</taxon>
        <taxon>Cellulomonadaceae</taxon>
        <taxon>Cellulomonas</taxon>
    </lineage>
</organism>
<proteinExistence type="predicted"/>
<protein>
    <recommendedName>
        <fullName evidence="3">Acetone carboxylase</fullName>
    </recommendedName>
</protein>
<dbReference type="EMBL" id="SZYE01000027">
    <property type="protein sequence ID" value="TKR24763.1"/>
    <property type="molecule type" value="Genomic_DNA"/>
</dbReference>
<evidence type="ECO:0000313" key="2">
    <source>
        <dbReference type="Proteomes" id="UP000308121"/>
    </source>
</evidence>
<dbReference type="Proteomes" id="UP000308121">
    <property type="component" value="Unassembled WGS sequence"/>
</dbReference>
<comment type="caution">
    <text evidence="1">The sequence shown here is derived from an EMBL/GenBank/DDBJ whole genome shotgun (WGS) entry which is preliminary data.</text>
</comment>
<dbReference type="OrthoDB" id="5193525at2"/>
<reference evidence="1 2" key="1">
    <citation type="submission" date="2019-05" db="EMBL/GenBank/DDBJ databases">
        <title>Genome sequence of Cellulomonas hominis strain CS1.</title>
        <authorList>
            <person name="Belmont J."/>
            <person name="Maclea K.S."/>
        </authorList>
    </citation>
    <scope>NUCLEOTIDE SEQUENCE [LARGE SCALE GENOMIC DNA]</scope>
    <source>
        <strain evidence="1 2">CS1</strain>
    </source>
</reference>
<evidence type="ECO:0000313" key="1">
    <source>
        <dbReference type="EMBL" id="TKR24763.1"/>
    </source>
</evidence>
<sequence length="94" mass="10616">MTAPTPDAVGEDLVCSARGCRADASWGVLWNNPRLHTPERRKVWLACDEHREHLEEYLRVRVFYRDTVPVADLPRLELGERPGLPGLPGFPGAR</sequence>
<gene>
    <name evidence="1" type="ORF">FA014_05735</name>
</gene>